<name>A0A9D4G0V6_DREPO</name>
<reference evidence="1" key="1">
    <citation type="journal article" date="2019" name="bioRxiv">
        <title>The Genome of the Zebra Mussel, Dreissena polymorpha: A Resource for Invasive Species Research.</title>
        <authorList>
            <person name="McCartney M.A."/>
            <person name="Auch B."/>
            <person name="Kono T."/>
            <person name="Mallez S."/>
            <person name="Zhang Y."/>
            <person name="Obille A."/>
            <person name="Becker A."/>
            <person name="Abrahante J.E."/>
            <person name="Garbe J."/>
            <person name="Badalamenti J.P."/>
            <person name="Herman A."/>
            <person name="Mangelson H."/>
            <person name="Liachko I."/>
            <person name="Sullivan S."/>
            <person name="Sone E.D."/>
            <person name="Koren S."/>
            <person name="Silverstein K.A.T."/>
            <person name="Beckman K.B."/>
            <person name="Gohl D.M."/>
        </authorList>
    </citation>
    <scope>NUCLEOTIDE SEQUENCE</scope>
    <source>
        <strain evidence="1">Duluth1</strain>
        <tissue evidence="1">Whole animal</tissue>
    </source>
</reference>
<evidence type="ECO:0000313" key="2">
    <source>
        <dbReference type="Proteomes" id="UP000828390"/>
    </source>
</evidence>
<proteinExistence type="predicted"/>
<keyword evidence="2" id="KW-1185">Reference proteome</keyword>
<sequence length="80" mass="8878">MMAISIERKTSIRIPDEEEVKLELASAVFGGGTIAVYLTANELTEKRGGVPPSVTCIEVHKLNLIIQECVYHLSFNCRML</sequence>
<accession>A0A9D4G0V6</accession>
<evidence type="ECO:0000313" key="1">
    <source>
        <dbReference type="EMBL" id="KAH3808584.1"/>
    </source>
</evidence>
<protein>
    <submittedName>
        <fullName evidence="1">Uncharacterized protein</fullName>
    </submittedName>
</protein>
<dbReference type="AlphaFoldDB" id="A0A9D4G0V6"/>
<reference evidence="1" key="2">
    <citation type="submission" date="2020-11" db="EMBL/GenBank/DDBJ databases">
        <authorList>
            <person name="McCartney M.A."/>
            <person name="Auch B."/>
            <person name="Kono T."/>
            <person name="Mallez S."/>
            <person name="Becker A."/>
            <person name="Gohl D.M."/>
            <person name="Silverstein K.A.T."/>
            <person name="Koren S."/>
            <person name="Bechman K.B."/>
            <person name="Herman A."/>
            <person name="Abrahante J.E."/>
            <person name="Garbe J."/>
        </authorList>
    </citation>
    <scope>NUCLEOTIDE SEQUENCE</scope>
    <source>
        <strain evidence="1">Duluth1</strain>
        <tissue evidence="1">Whole animal</tissue>
    </source>
</reference>
<comment type="caution">
    <text evidence="1">The sequence shown here is derived from an EMBL/GenBank/DDBJ whole genome shotgun (WGS) entry which is preliminary data.</text>
</comment>
<organism evidence="1 2">
    <name type="scientific">Dreissena polymorpha</name>
    <name type="common">Zebra mussel</name>
    <name type="synonym">Mytilus polymorpha</name>
    <dbReference type="NCBI Taxonomy" id="45954"/>
    <lineage>
        <taxon>Eukaryota</taxon>
        <taxon>Metazoa</taxon>
        <taxon>Spiralia</taxon>
        <taxon>Lophotrochozoa</taxon>
        <taxon>Mollusca</taxon>
        <taxon>Bivalvia</taxon>
        <taxon>Autobranchia</taxon>
        <taxon>Heteroconchia</taxon>
        <taxon>Euheterodonta</taxon>
        <taxon>Imparidentia</taxon>
        <taxon>Neoheterodontei</taxon>
        <taxon>Myida</taxon>
        <taxon>Dreissenoidea</taxon>
        <taxon>Dreissenidae</taxon>
        <taxon>Dreissena</taxon>
    </lineage>
</organism>
<gene>
    <name evidence="1" type="ORF">DPMN_136941</name>
</gene>
<dbReference type="EMBL" id="JAIWYP010000006">
    <property type="protein sequence ID" value="KAH3808584.1"/>
    <property type="molecule type" value="Genomic_DNA"/>
</dbReference>
<dbReference type="Proteomes" id="UP000828390">
    <property type="component" value="Unassembled WGS sequence"/>
</dbReference>